<dbReference type="RefSeq" id="WP_201683549.1">
    <property type="nucleotide sequence ID" value="NZ_JAEQNA010000002.1"/>
</dbReference>
<reference evidence="6" key="1">
    <citation type="submission" date="2021-01" db="EMBL/GenBank/DDBJ databases">
        <title>Ramlibacter sp. strain AW1 16S ribosomal RNA gene Genome sequencing and assembly.</title>
        <authorList>
            <person name="Kang M."/>
        </authorList>
    </citation>
    <scope>NUCLEOTIDE SEQUENCE</scope>
    <source>
        <strain evidence="6">AW1</strain>
    </source>
</reference>
<sequence>MAGPSDRYAPPPPPGRARSVGLAVLVHLVLVGALTWGVNWRDDPDRLNAEAELWAANVQQAAPREIEAPPPPPPPPPAPAVQAPPPPPPPNEADIALQREKERAAAEEKRRQEQLQAERERQKRQEAERLEKEKEKRLEAERAEARKRELAEQRKREEEKQRLAAEQKKREEAKRREAQEQQEARRMEQLREENLRRMQGLAGASGGPTATGTAMRSTGPSDSYAGRIRARVKPNIVFTDLVAGNPSTEVEVRMAPDGTITARRITKSSGVPSWDEAVLRALDRTQVLPRDLDGRVHSPLMMEFRPKG</sequence>
<evidence type="ECO:0000313" key="6">
    <source>
        <dbReference type="EMBL" id="MBL0420474.1"/>
    </source>
</evidence>
<gene>
    <name evidence="6" type="ORF">JI739_08985</name>
</gene>
<dbReference type="Proteomes" id="UP000613011">
    <property type="component" value="Unassembled WGS sequence"/>
</dbReference>
<organism evidence="6 7">
    <name type="scientific">Ramlibacter aurantiacus</name>
    <dbReference type="NCBI Taxonomy" id="2801330"/>
    <lineage>
        <taxon>Bacteria</taxon>
        <taxon>Pseudomonadati</taxon>
        <taxon>Pseudomonadota</taxon>
        <taxon>Betaproteobacteria</taxon>
        <taxon>Burkholderiales</taxon>
        <taxon>Comamonadaceae</taxon>
        <taxon>Ramlibacter</taxon>
    </lineage>
</organism>
<keyword evidence="7" id="KW-1185">Reference proteome</keyword>
<feature type="compositionally biased region" description="Basic and acidic residues" evidence="5">
    <location>
        <begin position="97"/>
        <end position="196"/>
    </location>
</feature>
<dbReference type="InterPro" id="IPR006260">
    <property type="entry name" value="TonB/TolA_C"/>
</dbReference>
<dbReference type="AlphaFoldDB" id="A0A936ZFB2"/>
<evidence type="ECO:0000256" key="4">
    <source>
        <dbReference type="ARBA" id="ARBA00023136"/>
    </source>
</evidence>
<dbReference type="Gene3D" id="3.30.1150.10">
    <property type="match status" value="1"/>
</dbReference>
<keyword evidence="3" id="KW-1133">Transmembrane helix</keyword>
<dbReference type="NCBIfam" id="TIGR01352">
    <property type="entry name" value="tonB_Cterm"/>
    <property type="match status" value="1"/>
</dbReference>
<proteinExistence type="predicted"/>
<dbReference type="SUPFAM" id="SSF101447">
    <property type="entry name" value="Formin homology 2 domain (FH2 domain)"/>
    <property type="match status" value="1"/>
</dbReference>
<evidence type="ECO:0000256" key="3">
    <source>
        <dbReference type="ARBA" id="ARBA00022989"/>
    </source>
</evidence>
<dbReference type="GO" id="GO:0016020">
    <property type="term" value="C:membrane"/>
    <property type="evidence" value="ECO:0007669"/>
    <property type="project" value="UniProtKB-SubCell"/>
</dbReference>
<keyword evidence="2" id="KW-0812">Transmembrane</keyword>
<feature type="compositionally biased region" description="Pro residues" evidence="5">
    <location>
        <begin position="68"/>
        <end position="91"/>
    </location>
</feature>
<name>A0A936ZFB2_9BURK</name>
<evidence type="ECO:0000256" key="2">
    <source>
        <dbReference type="ARBA" id="ARBA00022692"/>
    </source>
</evidence>
<accession>A0A936ZFB2</accession>
<comment type="caution">
    <text evidence="6">The sequence shown here is derived from an EMBL/GenBank/DDBJ whole genome shotgun (WGS) entry which is preliminary data.</text>
</comment>
<feature type="region of interest" description="Disordered" evidence="5">
    <location>
        <begin position="51"/>
        <end position="223"/>
    </location>
</feature>
<dbReference type="EMBL" id="JAEQNA010000002">
    <property type="protein sequence ID" value="MBL0420474.1"/>
    <property type="molecule type" value="Genomic_DNA"/>
</dbReference>
<evidence type="ECO:0000256" key="5">
    <source>
        <dbReference type="SAM" id="MobiDB-lite"/>
    </source>
</evidence>
<keyword evidence="4" id="KW-0472">Membrane</keyword>
<evidence type="ECO:0000313" key="7">
    <source>
        <dbReference type="Proteomes" id="UP000613011"/>
    </source>
</evidence>
<dbReference type="Pfam" id="PF13103">
    <property type="entry name" value="TonB_2"/>
    <property type="match status" value="1"/>
</dbReference>
<comment type="subcellular location">
    <subcellularLocation>
        <location evidence="1">Membrane</location>
        <topology evidence="1">Single-pass membrane protein</topology>
    </subcellularLocation>
</comment>
<dbReference type="SUPFAM" id="SSF74653">
    <property type="entry name" value="TolA/TonB C-terminal domain"/>
    <property type="match status" value="1"/>
</dbReference>
<protein>
    <submittedName>
        <fullName evidence="6">Cell envelope integrity protein TolA</fullName>
    </submittedName>
</protein>
<evidence type="ECO:0000256" key="1">
    <source>
        <dbReference type="ARBA" id="ARBA00004167"/>
    </source>
</evidence>